<reference evidence="2 3" key="1">
    <citation type="submission" date="2023-05" db="EMBL/GenBank/DDBJ databases">
        <title>[ruminococcus] sp. nov., isolated from a pig farm feces dump.</title>
        <authorList>
            <person name="Chang Y.-H."/>
        </authorList>
    </citation>
    <scope>NUCLEOTIDE SEQUENCE [LARGE SCALE GENOMIC DNA]</scope>
    <source>
        <strain evidence="2 3">YH-rum2234</strain>
    </source>
</reference>
<dbReference type="RefSeq" id="WP_283230741.1">
    <property type="nucleotide sequence ID" value="NZ_JASGBQ010000010.1"/>
</dbReference>
<dbReference type="InterPro" id="IPR000182">
    <property type="entry name" value="GNAT_dom"/>
</dbReference>
<evidence type="ECO:0000259" key="1">
    <source>
        <dbReference type="PROSITE" id="PS51186"/>
    </source>
</evidence>
<dbReference type="Gene3D" id="3.40.630.30">
    <property type="match status" value="1"/>
</dbReference>
<evidence type="ECO:0000313" key="2">
    <source>
        <dbReference type="EMBL" id="MDI9242292.1"/>
    </source>
</evidence>
<dbReference type="CDD" id="cd04301">
    <property type="entry name" value="NAT_SF"/>
    <property type="match status" value="2"/>
</dbReference>
<proteinExistence type="predicted"/>
<dbReference type="Proteomes" id="UP001300383">
    <property type="component" value="Unassembled WGS sequence"/>
</dbReference>
<keyword evidence="2" id="KW-0012">Acyltransferase</keyword>
<dbReference type="EC" id="2.3.1.-" evidence="2"/>
<dbReference type="AlphaFoldDB" id="A0AAP4EXX3"/>
<dbReference type="PANTHER" id="PTHR43072">
    <property type="entry name" value="N-ACETYLTRANSFERASE"/>
    <property type="match status" value="1"/>
</dbReference>
<feature type="domain" description="N-acetyltransferase" evidence="1">
    <location>
        <begin position="155"/>
        <end position="287"/>
    </location>
</feature>
<protein>
    <submittedName>
        <fullName evidence="2">GNAT family N-acetyltransferase</fullName>
        <ecNumber evidence="2">2.3.1.-</ecNumber>
    </submittedName>
</protein>
<feature type="domain" description="N-acetyltransferase" evidence="1">
    <location>
        <begin position="4"/>
        <end position="143"/>
    </location>
</feature>
<comment type="caution">
    <text evidence="2">The sequence shown here is derived from an EMBL/GenBank/DDBJ whole genome shotgun (WGS) entry which is preliminary data.</text>
</comment>
<evidence type="ECO:0000313" key="3">
    <source>
        <dbReference type="Proteomes" id="UP001300383"/>
    </source>
</evidence>
<dbReference type="InterPro" id="IPR016181">
    <property type="entry name" value="Acyl_CoA_acyltransferase"/>
</dbReference>
<sequence>MNRHIYRKLTEKQRSQISSLFSECTGDLSGPDALSLVLPDEESEEEDTFYALYYIEDSPVSFLSLFCPDGKTAEISGFTHPAFRNRGYFSVLLKEALTEAKKTFDEPEFAFQALSSDPDTAAYLRARGLSFSHSECLMVKDIPEVPAVFSGDPLSPVRLVPSSDRKLLARLHETSFTEEALPVQGYIDTVLADDQTTSYLILGEDETAVGLFHLTNDGTDRIFYFMGLGIVPTLRRKGLARASLIALFQALPGSSRLYLQVSTENEPAFRLYEGLGFQIETKLDYYR</sequence>
<name>A0AAP4EXX3_9FIRM</name>
<dbReference type="Pfam" id="PF00583">
    <property type="entry name" value="Acetyltransf_1"/>
    <property type="match status" value="2"/>
</dbReference>
<dbReference type="EMBL" id="JASGBQ010000010">
    <property type="protein sequence ID" value="MDI9242292.1"/>
    <property type="molecule type" value="Genomic_DNA"/>
</dbReference>
<accession>A0AAP4EXX3</accession>
<gene>
    <name evidence="2" type="ORF">QJ036_07390</name>
</gene>
<dbReference type="PANTHER" id="PTHR43072:SF60">
    <property type="entry name" value="L-2,4-DIAMINOBUTYRIC ACID ACETYLTRANSFERASE"/>
    <property type="match status" value="1"/>
</dbReference>
<dbReference type="PROSITE" id="PS51186">
    <property type="entry name" value="GNAT"/>
    <property type="match status" value="2"/>
</dbReference>
<dbReference type="GO" id="GO:0016747">
    <property type="term" value="F:acyltransferase activity, transferring groups other than amino-acyl groups"/>
    <property type="evidence" value="ECO:0007669"/>
    <property type="project" value="InterPro"/>
</dbReference>
<keyword evidence="2" id="KW-0808">Transferase</keyword>
<organism evidence="2 3">
    <name type="scientific">Fusibacillus kribbianus</name>
    <dbReference type="NCBI Taxonomy" id="3044208"/>
    <lineage>
        <taxon>Bacteria</taxon>
        <taxon>Bacillati</taxon>
        <taxon>Bacillota</taxon>
        <taxon>Clostridia</taxon>
        <taxon>Lachnospirales</taxon>
        <taxon>Lachnospiraceae</taxon>
        <taxon>Fusibacillus</taxon>
    </lineage>
</organism>
<dbReference type="SUPFAM" id="SSF55729">
    <property type="entry name" value="Acyl-CoA N-acyltransferases (Nat)"/>
    <property type="match status" value="2"/>
</dbReference>
<keyword evidence="3" id="KW-1185">Reference proteome</keyword>